<dbReference type="PROSITE" id="PS50893">
    <property type="entry name" value="ABC_TRANSPORTER_2"/>
    <property type="match status" value="1"/>
</dbReference>
<dbReference type="GO" id="GO:0016887">
    <property type="term" value="F:ATP hydrolysis activity"/>
    <property type="evidence" value="ECO:0007669"/>
    <property type="project" value="InterPro"/>
</dbReference>
<dbReference type="InterPro" id="IPR027417">
    <property type="entry name" value="P-loop_NTPase"/>
</dbReference>
<dbReference type="Proteomes" id="UP000767327">
    <property type="component" value="Unassembled WGS sequence"/>
</dbReference>
<evidence type="ECO:0000259" key="11">
    <source>
        <dbReference type="PROSITE" id="PS50893"/>
    </source>
</evidence>
<evidence type="ECO:0000313" key="13">
    <source>
        <dbReference type="Proteomes" id="UP000767327"/>
    </source>
</evidence>
<reference evidence="12" key="2">
    <citation type="submission" date="2020-01" db="EMBL/GenBank/DDBJ databases">
        <authorList>
            <person name="Campanaro S."/>
        </authorList>
    </citation>
    <scope>NUCLEOTIDE SEQUENCE</scope>
    <source>
        <strain evidence="12">AS01afH2WH_6</strain>
    </source>
</reference>
<accession>A0A971D0H2</accession>
<evidence type="ECO:0000256" key="7">
    <source>
        <dbReference type="ARBA" id="ARBA00023136"/>
    </source>
</evidence>
<evidence type="ECO:0000256" key="8">
    <source>
        <dbReference type="ARBA" id="ARBA00024359"/>
    </source>
</evidence>
<evidence type="ECO:0000256" key="6">
    <source>
        <dbReference type="ARBA" id="ARBA00022840"/>
    </source>
</evidence>
<dbReference type="Gene3D" id="3.40.50.300">
    <property type="entry name" value="P-loop containing nucleotide triphosphate hydrolases"/>
    <property type="match status" value="1"/>
</dbReference>
<dbReference type="AlphaFoldDB" id="A0A971D0H2"/>
<comment type="subunit">
    <text evidence="2">The complex is composed of two ATP-binding proteins (HrtA), two transmembrane proteins (HrtB) and a solute-binding protein.</text>
</comment>
<evidence type="ECO:0000256" key="3">
    <source>
        <dbReference type="ARBA" id="ARBA00022448"/>
    </source>
</evidence>
<keyword evidence="7" id="KW-0472">Membrane</keyword>
<name>A0A971D0H2_9BIFI</name>
<dbReference type="GO" id="GO:0022857">
    <property type="term" value="F:transmembrane transporter activity"/>
    <property type="evidence" value="ECO:0007669"/>
    <property type="project" value="TreeGrafter"/>
</dbReference>
<comment type="function">
    <text evidence="10">Part of the ABC transporter complex hrt involved in hemin import. Responsible for energy coupling to the transport system.</text>
</comment>
<reference evidence="12" key="1">
    <citation type="journal article" date="2020" name="Biotechnol. Biofuels">
        <title>New insights from the biogas microbiome by comprehensive genome-resolved metagenomics of nearly 1600 species originating from multiple anaerobic digesters.</title>
        <authorList>
            <person name="Campanaro S."/>
            <person name="Treu L."/>
            <person name="Rodriguez-R L.M."/>
            <person name="Kovalovszki A."/>
            <person name="Ziels R.M."/>
            <person name="Maus I."/>
            <person name="Zhu X."/>
            <person name="Kougias P.G."/>
            <person name="Basile A."/>
            <person name="Luo G."/>
            <person name="Schluter A."/>
            <person name="Konstantinidis K.T."/>
            <person name="Angelidaki I."/>
        </authorList>
    </citation>
    <scope>NUCLEOTIDE SEQUENCE</scope>
    <source>
        <strain evidence="12">AS01afH2WH_6</strain>
    </source>
</reference>
<evidence type="ECO:0000256" key="9">
    <source>
        <dbReference type="ARBA" id="ARBA00024432"/>
    </source>
</evidence>
<evidence type="ECO:0000256" key="5">
    <source>
        <dbReference type="ARBA" id="ARBA00022741"/>
    </source>
</evidence>
<evidence type="ECO:0000256" key="1">
    <source>
        <dbReference type="ARBA" id="ARBA00004202"/>
    </source>
</evidence>
<dbReference type="InterPro" id="IPR017911">
    <property type="entry name" value="MacB-like_ATP-bd"/>
</dbReference>
<dbReference type="InterPro" id="IPR003439">
    <property type="entry name" value="ABC_transporter-like_ATP-bd"/>
</dbReference>
<organism evidence="12 13">
    <name type="scientific">Bifidobacterium crudilactis</name>
    <dbReference type="NCBI Taxonomy" id="327277"/>
    <lineage>
        <taxon>Bacteria</taxon>
        <taxon>Bacillati</taxon>
        <taxon>Actinomycetota</taxon>
        <taxon>Actinomycetes</taxon>
        <taxon>Bifidobacteriales</taxon>
        <taxon>Bifidobacteriaceae</taxon>
        <taxon>Bifidobacterium</taxon>
    </lineage>
</organism>
<dbReference type="SUPFAM" id="SSF52540">
    <property type="entry name" value="P-loop containing nucleoside triphosphate hydrolases"/>
    <property type="match status" value="1"/>
</dbReference>
<comment type="caution">
    <text evidence="12">The sequence shown here is derived from an EMBL/GenBank/DDBJ whole genome shotgun (WGS) entry which is preliminary data.</text>
</comment>
<evidence type="ECO:0000256" key="4">
    <source>
        <dbReference type="ARBA" id="ARBA00022475"/>
    </source>
</evidence>
<proteinExistence type="inferred from homology"/>
<dbReference type="EMBL" id="JAAXZR010000025">
    <property type="protein sequence ID" value="NLT80071.1"/>
    <property type="molecule type" value="Genomic_DNA"/>
</dbReference>
<evidence type="ECO:0000256" key="10">
    <source>
        <dbReference type="ARBA" id="ARBA00024721"/>
    </source>
</evidence>
<dbReference type="PANTHER" id="PTHR24220">
    <property type="entry name" value="IMPORT ATP-BINDING PROTEIN"/>
    <property type="match status" value="1"/>
</dbReference>
<dbReference type="CDD" id="cd03255">
    <property type="entry name" value="ABC_MJ0796_LolCDE_FtsE"/>
    <property type="match status" value="1"/>
</dbReference>
<sequence>MTIKNTNEEQTSSTSTEVLAFKDVYKDYPDGDTTVHALAPTTCTIHAGEFVAVVGPSGSGKSTLLTIMGGLQQPTGGSVSLDGKEYSRMSRKELAQLRFSTVGFVLQSSNLVPFLTLEEQLKLHSSYAHEKYDARRAASLMEDLDIEKLRGKYPDELSGGEKQRAAICVALYGRPAVILADEPTASLDTSRAMGVADIFAQATRREHTAVVMVTHDERLLTECDRVLTIQDGKLQESTPEQASQQV</sequence>
<dbReference type="Pfam" id="PF00005">
    <property type="entry name" value="ABC_tran"/>
    <property type="match status" value="1"/>
</dbReference>
<protein>
    <recommendedName>
        <fullName evidence="9">Putative hemin import ATP-binding protein HrtA</fullName>
    </recommendedName>
</protein>
<keyword evidence="3" id="KW-0813">Transport</keyword>
<dbReference type="InterPro" id="IPR017871">
    <property type="entry name" value="ABC_transporter-like_CS"/>
</dbReference>
<evidence type="ECO:0000256" key="2">
    <source>
        <dbReference type="ARBA" id="ARBA00011131"/>
    </source>
</evidence>
<keyword evidence="6 12" id="KW-0067">ATP-binding</keyword>
<keyword evidence="4" id="KW-1003">Cell membrane</keyword>
<evidence type="ECO:0000313" key="12">
    <source>
        <dbReference type="EMBL" id="NLT80071.1"/>
    </source>
</evidence>
<dbReference type="RefSeq" id="WP_273174118.1">
    <property type="nucleotide sequence ID" value="NZ_CP181270.1"/>
</dbReference>
<feature type="domain" description="ABC transporter" evidence="11">
    <location>
        <begin position="19"/>
        <end position="246"/>
    </location>
</feature>
<dbReference type="GO" id="GO:0005886">
    <property type="term" value="C:plasma membrane"/>
    <property type="evidence" value="ECO:0007669"/>
    <property type="project" value="UniProtKB-SubCell"/>
</dbReference>
<dbReference type="InterPro" id="IPR015854">
    <property type="entry name" value="ABC_transpr_LolD-like"/>
</dbReference>
<comment type="subcellular location">
    <subcellularLocation>
        <location evidence="1">Cell membrane</location>
        <topology evidence="1">Peripheral membrane protein</topology>
    </subcellularLocation>
</comment>
<dbReference type="PANTHER" id="PTHR24220:SF666">
    <property type="entry name" value="HEMIN IMPORT ATP-BINDING PROTEIN HRTA-RELATED"/>
    <property type="match status" value="1"/>
</dbReference>
<comment type="similarity">
    <text evidence="8">Belongs to the ABC transporter superfamily. HrtA family.</text>
</comment>
<dbReference type="InterPro" id="IPR003593">
    <property type="entry name" value="AAA+_ATPase"/>
</dbReference>
<gene>
    <name evidence="12" type="ORF">GXW98_07305</name>
</gene>
<dbReference type="SMART" id="SM00382">
    <property type="entry name" value="AAA"/>
    <property type="match status" value="1"/>
</dbReference>
<keyword evidence="5" id="KW-0547">Nucleotide-binding</keyword>
<dbReference type="GO" id="GO:0005524">
    <property type="term" value="F:ATP binding"/>
    <property type="evidence" value="ECO:0007669"/>
    <property type="project" value="UniProtKB-KW"/>
</dbReference>
<dbReference type="PROSITE" id="PS00211">
    <property type="entry name" value="ABC_TRANSPORTER_1"/>
    <property type="match status" value="1"/>
</dbReference>